<feature type="transmembrane region" description="Helical" evidence="1">
    <location>
        <begin position="30"/>
        <end position="47"/>
    </location>
</feature>
<evidence type="ECO:0000256" key="1">
    <source>
        <dbReference type="SAM" id="Phobius"/>
    </source>
</evidence>
<organism evidence="2 3">
    <name type="scientific">Apatococcus lobatus</name>
    <dbReference type="NCBI Taxonomy" id="904363"/>
    <lineage>
        <taxon>Eukaryota</taxon>
        <taxon>Viridiplantae</taxon>
        <taxon>Chlorophyta</taxon>
        <taxon>core chlorophytes</taxon>
        <taxon>Trebouxiophyceae</taxon>
        <taxon>Chlorellales</taxon>
        <taxon>Chlorellaceae</taxon>
        <taxon>Apatococcus</taxon>
    </lineage>
</organism>
<evidence type="ECO:0000313" key="2">
    <source>
        <dbReference type="EMBL" id="KAK9824912.1"/>
    </source>
</evidence>
<name>A0AAW1QUW5_9CHLO</name>
<dbReference type="Pfam" id="PF22978">
    <property type="entry name" value="HAD_Pex22"/>
    <property type="match status" value="1"/>
</dbReference>
<gene>
    <name evidence="2" type="ORF">WJX74_005715</name>
</gene>
<keyword evidence="1" id="KW-0472">Membrane</keyword>
<keyword evidence="1" id="KW-0812">Transmembrane</keyword>
<dbReference type="InterPro" id="IPR037485">
    <property type="entry name" value="PEX22"/>
</dbReference>
<proteinExistence type="predicted"/>
<keyword evidence="1" id="KW-1133">Transmembrane helix</keyword>
<protein>
    <submittedName>
        <fullName evidence="2">Uncharacterized protein</fullName>
    </submittedName>
</protein>
<comment type="caution">
    <text evidence="2">The sequence shown here is derived from an EMBL/GenBank/DDBJ whole genome shotgun (WGS) entry which is preliminary data.</text>
</comment>
<dbReference type="Proteomes" id="UP001438707">
    <property type="component" value="Unassembled WGS sequence"/>
</dbReference>
<evidence type="ECO:0000313" key="3">
    <source>
        <dbReference type="Proteomes" id="UP001438707"/>
    </source>
</evidence>
<dbReference type="PANTHER" id="PTHR34126:SF1">
    <property type="entry name" value="PEROXISOME BIOGENESIS PROTEIN 22"/>
    <property type="match status" value="1"/>
</dbReference>
<accession>A0AAW1QUW5</accession>
<dbReference type="GO" id="GO:0007031">
    <property type="term" value="P:peroxisome organization"/>
    <property type="evidence" value="ECO:0007669"/>
    <property type="project" value="InterPro"/>
</dbReference>
<keyword evidence="3" id="KW-1185">Reference proteome</keyword>
<reference evidence="2 3" key="1">
    <citation type="journal article" date="2024" name="Nat. Commun.">
        <title>Phylogenomics reveals the evolutionary origins of lichenization in chlorophyte algae.</title>
        <authorList>
            <person name="Puginier C."/>
            <person name="Libourel C."/>
            <person name="Otte J."/>
            <person name="Skaloud P."/>
            <person name="Haon M."/>
            <person name="Grisel S."/>
            <person name="Petersen M."/>
            <person name="Berrin J.G."/>
            <person name="Delaux P.M."/>
            <person name="Dal Grande F."/>
            <person name="Keller J."/>
        </authorList>
    </citation>
    <scope>NUCLEOTIDE SEQUENCE [LARGE SCALE GENOMIC DNA]</scope>
    <source>
        <strain evidence="2 3">SAG 2145</strain>
    </source>
</reference>
<dbReference type="EMBL" id="JALJOS010000027">
    <property type="protein sequence ID" value="KAK9824912.1"/>
    <property type="molecule type" value="Genomic_DNA"/>
</dbReference>
<sequence length="280" mass="29593">MPPLADDLRGLLQLFWSRLARLLTGTPPQTIALTGVLGLAAFLYGIYQLRQAGKRRSGTSPRRAAASRAAFQQQQQQVQSSSIAHQQQSTPLQPACAQQSHILKASQPAAAASAANTAAGLAGAVRAQLAGVSIITMSAPGVLLQETEPHQLQDGACMQESAAEIVGAMAQVANVFILAQVEDEIGEATVRCALEEAELLGLKQGQVKPHRLLFCSTLEGKVSMVRQLEPGLHVDAAAATIESLQRFMPQLLYIQQAHLPPPASGSNIGIARSLAEVFQA</sequence>
<dbReference type="PANTHER" id="PTHR34126">
    <property type="entry name" value="PEROXISOME BIOGENESIS PROTEIN 22"/>
    <property type="match status" value="1"/>
</dbReference>
<dbReference type="AlphaFoldDB" id="A0AAW1QUW5"/>